<sequence>MTSAPPTFTPENIPTQQRRKGGEIRAVCLDIDDTLIDYTTSARCALSLLVGDDGAWSVWQEITEEYAAKVIAGELAYEIMHRERTKAFFASRGERLDDAEAAGREHRRKELLDQQWQLFSDALPCLDWLRGSGYKLAAVTNASGRHQRAKLAMLNLAEYFDHVLIAGELGTGKPDPVIFHTACFMMGVEPAETAHVGDRLDADAIGARDAGLRGVWLDRAGCAPDAPPEGITAITSLADLPELLVCDLSLSVPRPR</sequence>
<dbReference type="RefSeq" id="WP_253779517.1">
    <property type="nucleotide sequence ID" value="NZ_JAMTCK010000022.1"/>
</dbReference>
<accession>A0AAE3GMD5</accession>
<dbReference type="InterPro" id="IPR051400">
    <property type="entry name" value="HAD-like_hydrolase"/>
</dbReference>
<reference evidence="4" key="1">
    <citation type="submission" date="2022-06" db="EMBL/GenBank/DDBJ databases">
        <title>Genomic Encyclopedia of Archaeal and Bacterial Type Strains, Phase II (KMG-II): from individual species to whole genera.</title>
        <authorList>
            <person name="Goeker M."/>
        </authorList>
    </citation>
    <scope>NUCLEOTIDE SEQUENCE</scope>
    <source>
        <strain evidence="4">DSM 43935</strain>
    </source>
</reference>
<evidence type="ECO:0000256" key="3">
    <source>
        <dbReference type="ARBA" id="ARBA00022842"/>
    </source>
</evidence>
<dbReference type="SFLD" id="SFLDS00003">
    <property type="entry name" value="Haloacid_Dehalogenase"/>
    <property type="match status" value="1"/>
</dbReference>
<dbReference type="GO" id="GO:0044281">
    <property type="term" value="P:small molecule metabolic process"/>
    <property type="evidence" value="ECO:0007669"/>
    <property type="project" value="UniProtKB-ARBA"/>
</dbReference>
<keyword evidence="5" id="KW-1185">Reference proteome</keyword>
<dbReference type="PANTHER" id="PTHR46470">
    <property type="entry name" value="N-ACYLNEURAMINATE-9-PHOSPHATASE"/>
    <property type="match status" value="1"/>
</dbReference>
<evidence type="ECO:0000256" key="1">
    <source>
        <dbReference type="ARBA" id="ARBA00001946"/>
    </source>
</evidence>
<organism evidence="4 5">
    <name type="scientific">Goodfellowiella coeruleoviolacea</name>
    <dbReference type="NCBI Taxonomy" id="334858"/>
    <lineage>
        <taxon>Bacteria</taxon>
        <taxon>Bacillati</taxon>
        <taxon>Actinomycetota</taxon>
        <taxon>Actinomycetes</taxon>
        <taxon>Pseudonocardiales</taxon>
        <taxon>Pseudonocardiaceae</taxon>
        <taxon>Goodfellowiella</taxon>
    </lineage>
</organism>
<dbReference type="InterPro" id="IPR023214">
    <property type="entry name" value="HAD_sf"/>
</dbReference>
<dbReference type="AlphaFoldDB" id="A0AAE3GMD5"/>
<evidence type="ECO:0000313" key="4">
    <source>
        <dbReference type="EMBL" id="MCP2169944.1"/>
    </source>
</evidence>
<dbReference type="Pfam" id="PF00702">
    <property type="entry name" value="Hydrolase"/>
    <property type="match status" value="1"/>
</dbReference>
<dbReference type="Gene3D" id="3.40.50.1000">
    <property type="entry name" value="HAD superfamily/HAD-like"/>
    <property type="match status" value="1"/>
</dbReference>
<dbReference type="SFLD" id="SFLDG01129">
    <property type="entry name" value="C1.5:_HAD__Beta-PGM__Phosphata"/>
    <property type="match status" value="1"/>
</dbReference>
<dbReference type="SUPFAM" id="SSF56784">
    <property type="entry name" value="HAD-like"/>
    <property type="match status" value="1"/>
</dbReference>
<dbReference type="NCBIfam" id="TIGR01509">
    <property type="entry name" value="HAD-SF-IA-v3"/>
    <property type="match status" value="1"/>
</dbReference>
<dbReference type="Gene3D" id="1.20.120.710">
    <property type="entry name" value="Haloacid dehalogenase hydrolase-like domain"/>
    <property type="match status" value="1"/>
</dbReference>
<dbReference type="Proteomes" id="UP001206128">
    <property type="component" value="Unassembled WGS sequence"/>
</dbReference>
<keyword evidence="2 4" id="KW-0378">Hydrolase</keyword>
<dbReference type="EMBL" id="JAMTCK010000022">
    <property type="protein sequence ID" value="MCP2169944.1"/>
    <property type="molecule type" value="Genomic_DNA"/>
</dbReference>
<keyword evidence="3" id="KW-0460">Magnesium</keyword>
<comment type="cofactor">
    <cofactor evidence="1">
        <name>Mg(2+)</name>
        <dbReference type="ChEBI" id="CHEBI:18420"/>
    </cofactor>
</comment>
<evidence type="ECO:0000313" key="5">
    <source>
        <dbReference type="Proteomes" id="UP001206128"/>
    </source>
</evidence>
<dbReference type="PRINTS" id="PR00413">
    <property type="entry name" value="HADHALOGNASE"/>
</dbReference>
<proteinExistence type="predicted"/>
<dbReference type="PANTHER" id="PTHR46470:SF4">
    <property type="entry name" value="5-AMINO-6-(5-PHOSPHO-D-RIBITYLAMINO)URACIL PHOSPHATASE YIGB"/>
    <property type="match status" value="1"/>
</dbReference>
<dbReference type="NCBIfam" id="TIGR01549">
    <property type="entry name" value="HAD-SF-IA-v1"/>
    <property type="match status" value="1"/>
</dbReference>
<evidence type="ECO:0000256" key="2">
    <source>
        <dbReference type="ARBA" id="ARBA00022801"/>
    </source>
</evidence>
<dbReference type="InterPro" id="IPR036412">
    <property type="entry name" value="HAD-like_sf"/>
</dbReference>
<gene>
    <name evidence="4" type="ORF">LX83_006830</name>
</gene>
<protein>
    <submittedName>
        <fullName evidence="4">Hydrolase of the HAD superfamily</fullName>
    </submittedName>
</protein>
<dbReference type="GO" id="GO:0016787">
    <property type="term" value="F:hydrolase activity"/>
    <property type="evidence" value="ECO:0007669"/>
    <property type="project" value="UniProtKB-KW"/>
</dbReference>
<name>A0AAE3GMD5_9PSEU</name>
<comment type="caution">
    <text evidence="4">The sequence shown here is derived from an EMBL/GenBank/DDBJ whole genome shotgun (WGS) entry which is preliminary data.</text>
</comment>
<dbReference type="InterPro" id="IPR006439">
    <property type="entry name" value="HAD-SF_hydro_IA"/>
</dbReference>